<feature type="compositionally biased region" description="Basic and acidic residues" evidence="1">
    <location>
        <begin position="1258"/>
        <end position="1274"/>
    </location>
</feature>
<evidence type="ECO:0000313" key="4">
    <source>
        <dbReference type="Proteomes" id="UP001558652"/>
    </source>
</evidence>
<gene>
    <name evidence="3" type="ORF">AAG570_002245</name>
</gene>
<feature type="region of interest" description="Disordered" evidence="1">
    <location>
        <begin position="1492"/>
        <end position="1523"/>
    </location>
</feature>
<feature type="compositionally biased region" description="Polar residues" evidence="1">
    <location>
        <begin position="178"/>
        <end position="191"/>
    </location>
</feature>
<feature type="compositionally biased region" description="Low complexity" evidence="1">
    <location>
        <begin position="114"/>
        <end position="128"/>
    </location>
</feature>
<proteinExistence type="predicted"/>
<feature type="compositionally biased region" description="Polar residues" evidence="1">
    <location>
        <begin position="992"/>
        <end position="1004"/>
    </location>
</feature>
<comment type="caution">
    <text evidence="3">The sequence shown here is derived from an EMBL/GenBank/DDBJ whole genome shotgun (WGS) entry which is preliminary data.</text>
</comment>
<feature type="region of interest" description="Disordered" evidence="1">
    <location>
        <begin position="1942"/>
        <end position="1969"/>
    </location>
</feature>
<feature type="compositionally biased region" description="Polar residues" evidence="1">
    <location>
        <begin position="369"/>
        <end position="381"/>
    </location>
</feature>
<feature type="compositionally biased region" description="Low complexity" evidence="1">
    <location>
        <begin position="655"/>
        <end position="666"/>
    </location>
</feature>
<feature type="region of interest" description="Disordered" evidence="1">
    <location>
        <begin position="537"/>
        <end position="622"/>
    </location>
</feature>
<feature type="compositionally biased region" description="Basic and acidic residues" evidence="1">
    <location>
        <begin position="140"/>
        <end position="154"/>
    </location>
</feature>
<keyword evidence="4" id="KW-1185">Reference proteome</keyword>
<feature type="compositionally biased region" description="Polar residues" evidence="1">
    <location>
        <begin position="231"/>
        <end position="251"/>
    </location>
</feature>
<reference evidence="3 4" key="1">
    <citation type="submission" date="2024-07" db="EMBL/GenBank/DDBJ databases">
        <title>Chromosome-level genome assembly of the water stick insect Ranatra chinensis (Heteroptera: Nepidae).</title>
        <authorList>
            <person name="Liu X."/>
        </authorList>
    </citation>
    <scope>NUCLEOTIDE SEQUENCE [LARGE SCALE GENOMIC DNA]</scope>
    <source>
        <strain evidence="3">Cailab_2021Rc</strain>
        <tissue evidence="3">Muscle</tissue>
    </source>
</reference>
<feature type="compositionally biased region" description="Low complexity" evidence="1">
    <location>
        <begin position="96"/>
        <end position="106"/>
    </location>
</feature>
<feature type="compositionally biased region" description="Pro residues" evidence="1">
    <location>
        <begin position="1738"/>
        <end position="1749"/>
    </location>
</feature>
<evidence type="ECO:0000256" key="2">
    <source>
        <dbReference type="SAM" id="SignalP"/>
    </source>
</evidence>
<feature type="region of interest" description="Disordered" evidence="1">
    <location>
        <begin position="1989"/>
        <end position="2044"/>
    </location>
</feature>
<protein>
    <submittedName>
        <fullName evidence="3">Uncharacterized protein</fullName>
    </submittedName>
</protein>
<accession>A0ABD0YTP1</accession>
<feature type="region of interest" description="Disordered" evidence="1">
    <location>
        <begin position="1718"/>
        <end position="1767"/>
    </location>
</feature>
<feature type="region of interest" description="Disordered" evidence="1">
    <location>
        <begin position="935"/>
        <end position="1035"/>
    </location>
</feature>
<feature type="compositionally biased region" description="Polar residues" evidence="1">
    <location>
        <begin position="84"/>
        <end position="95"/>
    </location>
</feature>
<name>A0ABD0YTP1_9HEMI</name>
<feature type="chain" id="PRO_5044781639" evidence="2">
    <location>
        <begin position="23"/>
        <end position="2044"/>
    </location>
</feature>
<evidence type="ECO:0000313" key="3">
    <source>
        <dbReference type="EMBL" id="KAL1123158.1"/>
    </source>
</evidence>
<feature type="compositionally biased region" description="Gly residues" evidence="1">
    <location>
        <begin position="589"/>
        <end position="600"/>
    </location>
</feature>
<feature type="region of interest" description="Disordered" evidence="1">
    <location>
        <begin position="291"/>
        <end position="398"/>
    </location>
</feature>
<dbReference type="EMBL" id="JBFDAA010000012">
    <property type="protein sequence ID" value="KAL1123158.1"/>
    <property type="molecule type" value="Genomic_DNA"/>
</dbReference>
<sequence length="2044" mass="217562">MEPTLEWKRLVFLVLLASLGKGQLQDVTESITTEQATTTEFTGTEPGFEDTTINPAINQSDSVIEFAPAKFLLRPSSLFASGLQKQQPVTLTHSNTPPSASATPTVASPPPKQQSPKPSVQVSPIPSINKTFSNSPPPSDSKKGIPPKKEDENKSPAANSPNNFIIIVGGSDPHHYESSTSNEFSSQNGNLPVVKTGQSQTGQYVVVSGSNSIGSEVYSASYSSAGSSISTTGKGTDNKAELNQVTGSGESSPGGFAIAQVTSSSQESNGNRIQSTSIQKGADNISIQVVSKDCGSSSSSQQSGEGTKRGSQCAPERDNQSVQSSVHTVTVQGAPGQTNSNILLTGGTRGENFGVQTQGSLNRREPAGSDSSYGSAESGESVSRGPLPPSHTPESIHSASSLSWNQFGFNKIPNSPFGVSSIPTDPLPTPTGVFNQNYASVAESKFGTGNHPQIFTTSGTGNNGQNAGTSVSYYFGAPQFQNVPGAQFGGGFTPMEGLFRPNIPNFGPFQTNPNLNYFNPGGNNRVPVNNNFVTYLGSQGGQSSSQGTFETSSSVFNGDKGSGTSVLSSSSSSASGQNGIGTETITSQFGGGQYTAGGGQVRPFNQFGQQYPTSAQGQQANTGGSVSVFIQSGTSGGNQAYLGTNPTGLYPGKTPQQGQAGDQPPQKINVTGPLPLEGYTTSVTTSSITLGSDKPAASSGPSSLNNYQTVVGQGGTTVSQTSTATSVGTNFAGAGLAPTKVTPPDVIQNEISWGTPPVQTYQPAGNILPLNVPTFQNLGGLPWFAPQQLGYFQNQPYGFYKPQGLFPNNKGPYNGITPAETFAALQNQQSFHNNTHNVYQISQGPVYGTQGYSGPQGNGYNWFSRPQDFLAQSGISSNYNGLGDFNKPSHPVSNPLFNGLTGPAGNAGYQFASQGNSAIGLPPVIPEYNRPQASISSLSVSSGGQQFGPQPYDQVNRGDVTSFPTPEPNIPLDIKPSPGTEPGSRPDGFSFIQVSAQSNSNQEPVTHVLGNKPPGQEGGKPLPSSIFGSSTISNYNGPIPTSGGYQIPENVPGGFPGAVTQTNFQAYPQGQWMNPNIGWPSNAVRPGQNVVTVGTTGTGSSTAGAFTSSSSNIKPQFVQQNSYQQYLPPIRPTTQTGVHNIQNPVEINELEGVEGNFFRIPNGGSYELFFVPGNCPLFHLHNIGSQNQQSRYASLVTPSYGLKQISDISAESNATNNAKSGPGRGKENRISGTEKLPNRENSDRGRALRANKQLRHLKDGGSIKDGHWEHDRGHGRVVIPGLAKRGAPKEEQDANYRRALRNTRRYIGRSSAANKQQGSMNSYDLLKDGPVTLHRRTLRERKKLKEKDDNQMGLSRFWTGGTSPFVSSSVSNQGTIKEGNSQVSLGKFDFGNSFSRINKNTGPIPFNLRGGRDNNYRDSKLRVISGKNTAKTGNNKMNPINTNLHPAYIPSDIHSTVPDIQAFDIRKVVPDDIRGGSRHRNDAGINFKEWTDNAGRSRQNSPDLKTLSGFRETNAKEEEITNPQYSARLNRNQNKQLNVHPYRSGVEQPVAPSAQKFIPDELIGRIASDETVMHSGENVFKNFRHGRAAAVGDSEHAEWRGIKSMDEKEGISSREYSEGPNPSMKRGFTTLPLFQMFENDRETDPYQLRRNKIVNVISSNQLNDGEMTAYDSVLPGRKTIQNGGYEVSNALTYPGTGYPANIEYGGWVGLPGQTGAPGNVEYPNSKPPGSSPGVVPVPAYPNPTPPTPPASAETNKRPPPGSQKSPLSLFADVGSEFIRDPTTGAIFITTAGTPLNTLSADGSENSTNPFLQGFEQHPSNKSNIPDVPPDHVEISNLGPPSGILTDIEMVEGVEVDRHETSCVNVTGLVVCGTPVDVSTTTEDIPISTDKPSDDIVFVAVTSIWPLTKEQATGLIDRNSTSSELTSTQSNNMELILIEPEPVPVPEIDSGKSQQNATDQRPADDTEGQTQKENNAIESLGVGSTHQLWQHWNESSHAPGHPHKPTSAQLTDDRLKPSHSTSDESTTRNPEADFNPDSIVFTEEE</sequence>
<feature type="compositionally biased region" description="Basic and acidic residues" evidence="1">
    <location>
        <begin position="1236"/>
        <end position="1246"/>
    </location>
</feature>
<feature type="region of interest" description="Disordered" evidence="1">
    <location>
        <begin position="1211"/>
        <end position="1246"/>
    </location>
</feature>
<feature type="region of interest" description="Disordered" evidence="1">
    <location>
        <begin position="637"/>
        <end position="679"/>
    </location>
</feature>
<organism evidence="3 4">
    <name type="scientific">Ranatra chinensis</name>
    <dbReference type="NCBI Taxonomy" id="642074"/>
    <lineage>
        <taxon>Eukaryota</taxon>
        <taxon>Metazoa</taxon>
        <taxon>Ecdysozoa</taxon>
        <taxon>Arthropoda</taxon>
        <taxon>Hexapoda</taxon>
        <taxon>Insecta</taxon>
        <taxon>Pterygota</taxon>
        <taxon>Neoptera</taxon>
        <taxon>Paraneoptera</taxon>
        <taxon>Hemiptera</taxon>
        <taxon>Heteroptera</taxon>
        <taxon>Panheteroptera</taxon>
        <taxon>Nepomorpha</taxon>
        <taxon>Nepidae</taxon>
        <taxon>Ranatrinae</taxon>
        <taxon>Ranatra</taxon>
    </lineage>
</organism>
<feature type="compositionally biased region" description="Polar residues" evidence="1">
    <location>
        <begin position="1494"/>
        <end position="1503"/>
    </location>
</feature>
<feature type="region of interest" description="Disordered" evidence="1">
    <location>
        <begin position="226"/>
        <end position="256"/>
    </location>
</feature>
<feature type="compositionally biased region" description="Polar residues" evidence="1">
    <location>
        <begin position="1026"/>
        <end position="1035"/>
    </location>
</feature>
<evidence type="ECO:0000256" key="1">
    <source>
        <dbReference type="SAM" id="MobiDB-lite"/>
    </source>
</evidence>
<feature type="compositionally biased region" description="Basic and acidic residues" evidence="1">
    <location>
        <begin position="2010"/>
        <end position="2025"/>
    </location>
</feature>
<keyword evidence="2" id="KW-0732">Signal</keyword>
<feature type="compositionally biased region" description="Low complexity" evidence="1">
    <location>
        <begin position="562"/>
        <end position="581"/>
    </location>
</feature>
<feature type="compositionally biased region" description="Polar residues" evidence="1">
    <location>
        <begin position="637"/>
        <end position="647"/>
    </location>
</feature>
<feature type="region of interest" description="Disordered" evidence="1">
    <location>
        <begin position="84"/>
        <end position="191"/>
    </location>
</feature>
<feature type="region of interest" description="Disordered" evidence="1">
    <location>
        <begin position="1258"/>
        <end position="1292"/>
    </location>
</feature>
<dbReference type="Proteomes" id="UP001558652">
    <property type="component" value="Unassembled WGS sequence"/>
</dbReference>
<feature type="signal peptide" evidence="2">
    <location>
        <begin position="1"/>
        <end position="22"/>
    </location>
</feature>
<feature type="compositionally biased region" description="Low complexity" evidence="1">
    <location>
        <begin position="320"/>
        <end position="332"/>
    </location>
</feature>
<feature type="compositionally biased region" description="Polar residues" evidence="1">
    <location>
        <begin position="606"/>
        <end position="622"/>
    </location>
</feature>